<evidence type="ECO:0000313" key="6">
    <source>
        <dbReference type="EMBL" id="MDQ2105380.1"/>
    </source>
</evidence>
<proteinExistence type="predicted"/>
<keyword evidence="1" id="KW-0597">Phosphoprotein</keyword>
<organism evidence="6 7">
    <name type="scientific">Azospirillum isscasi</name>
    <dbReference type="NCBI Taxonomy" id="3053926"/>
    <lineage>
        <taxon>Bacteria</taxon>
        <taxon>Pseudomonadati</taxon>
        <taxon>Pseudomonadota</taxon>
        <taxon>Alphaproteobacteria</taxon>
        <taxon>Rhodospirillales</taxon>
        <taxon>Azospirillaceae</taxon>
        <taxon>Azospirillum</taxon>
    </lineage>
</organism>
<evidence type="ECO:0000313" key="7">
    <source>
        <dbReference type="Proteomes" id="UP001227317"/>
    </source>
</evidence>
<protein>
    <submittedName>
        <fullName evidence="6">DUF86 domain-containing protein</fullName>
    </submittedName>
</protein>
<keyword evidence="5" id="KW-0378">Hydrolase</keyword>
<keyword evidence="7" id="KW-1185">Reference proteome</keyword>
<keyword evidence="2" id="KW-1277">Toxin-antitoxin system</keyword>
<evidence type="ECO:0000256" key="1">
    <source>
        <dbReference type="ARBA" id="ARBA00022553"/>
    </source>
</evidence>
<dbReference type="Proteomes" id="UP001227317">
    <property type="component" value="Unassembled WGS sequence"/>
</dbReference>
<evidence type="ECO:0000256" key="3">
    <source>
        <dbReference type="ARBA" id="ARBA00022722"/>
    </source>
</evidence>
<name>A0ABU0WMC1_9PROT</name>
<dbReference type="InterPro" id="IPR008201">
    <property type="entry name" value="HepT-like"/>
</dbReference>
<keyword evidence="3" id="KW-0540">Nuclease</keyword>
<evidence type="ECO:0000256" key="4">
    <source>
        <dbReference type="ARBA" id="ARBA00022741"/>
    </source>
</evidence>
<dbReference type="Pfam" id="PF01934">
    <property type="entry name" value="HepT-like"/>
    <property type="match status" value="1"/>
</dbReference>
<evidence type="ECO:0000256" key="5">
    <source>
        <dbReference type="ARBA" id="ARBA00022801"/>
    </source>
</evidence>
<dbReference type="PANTHER" id="PTHR34139">
    <property type="entry name" value="UPF0331 PROTEIN MJ0127"/>
    <property type="match status" value="1"/>
</dbReference>
<sequence>MNGDRAYLEHIREAIRRVMEYTATGRDDFFARTLLQDGVIRNLEIIGEATKKLSPDLRSRYPGLPWKNMRRFATC</sequence>
<dbReference type="InterPro" id="IPR051813">
    <property type="entry name" value="HepT_RNase_toxin"/>
</dbReference>
<reference evidence="6 7" key="1">
    <citation type="submission" date="2023-06" db="EMBL/GenBank/DDBJ databases">
        <title>Azospirillum isscasensis sp.nov, a bacterium isolated from rhizosphere soil of rice.</title>
        <authorList>
            <person name="Wang H."/>
        </authorList>
    </citation>
    <scope>NUCLEOTIDE SEQUENCE [LARGE SCALE GENOMIC DNA]</scope>
    <source>
        <strain evidence="6 7">C340-1</strain>
    </source>
</reference>
<accession>A0ABU0WMC1</accession>
<gene>
    <name evidence="6" type="ORF">QSG27_21965</name>
</gene>
<dbReference type="PANTHER" id="PTHR34139:SF1">
    <property type="entry name" value="RNASE MJ1380-RELATED"/>
    <property type="match status" value="1"/>
</dbReference>
<dbReference type="EMBL" id="JAUJFI010000138">
    <property type="protein sequence ID" value="MDQ2105380.1"/>
    <property type="molecule type" value="Genomic_DNA"/>
</dbReference>
<keyword evidence="4" id="KW-0547">Nucleotide-binding</keyword>
<evidence type="ECO:0000256" key="2">
    <source>
        <dbReference type="ARBA" id="ARBA00022649"/>
    </source>
</evidence>
<comment type="caution">
    <text evidence="6">The sequence shown here is derived from an EMBL/GenBank/DDBJ whole genome shotgun (WGS) entry which is preliminary data.</text>
</comment>